<evidence type="ECO:0000313" key="5">
    <source>
        <dbReference type="EMBL" id="KGE86002.1"/>
    </source>
</evidence>
<dbReference type="EMBL" id="JPOS01000084">
    <property type="protein sequence ID" value="KGE85658.1"/>
    <property type="molecule type" value="Genomic_DNA"/>
</dbReference>
<dbReference type="EMBL" id="JPOS01000097">
    <property type="protein sequence ID" value="KGE85012.1"/>
    <property type="molecule type" value="Genomic_DNA"/>
</dbReference>
<evidence type="ECO:0000313" key="4">
    <source>
        <dbReference type="EMBL" id="KGE85658.1"/>
    </source>
</evidence>
<dbReference type="InterPro" id="IPR036397">
    <property type="entry name" value="RNaseH_sf"/>
</dbReference>
<dbReference type="EMBL" id="JPOS01000083">
    <property type="protein sequence ID" value="KGE86002.1"/>
    <property type="molecule type" value="Genomic_DNA"/>
</dbReference>
<reference evidence="5" key="2">
    <citation type="submission" date="2014-07" db="EMBL/GenBank/DDBJ databases">
        <authorList>
            <person name="Chen Z."/>
            <person name="Lei X."/>
            <person name="Zhang J."/>
            <person name="Zhang B."/>
            <person name="Li Y."/>
            <person name="Zhang H."/>
            <person name="Zheng T."/>
        </authorList>
    </citation>
    <scope>NUCLEOTIDE SEQUENCE</scope>
    <source>
        <strain evidence="5">KD52</strain>
    </source>
</reference>
<dbReference type="InterPro" id="IPR038717">
    <property type="entry name" value="Tc1-like_DDE_dom"/>
</dbReference>
<evidence type="ECO:0000313" key="6">
    <source>
        <dbReference type="EMBL" id="KGE86021.1"/>
    </source>
</evidence>
<evidence type="ECO:0000313" key="2">
    <source>
        <dbReference type="EMBL" id="KGE84771.1"/>
    </source>
</evidence>
<feature type="domain" description="Tc1-like transposase DDE" evidence="1">
    <location>
        <begin position="9"/>
        <end position="186"/>
    </location>
</feature>
<accession>A0A098S478</accession>
<dbReference type="EMBL" id="JPOS01000148">
    <property type="protein sequence ID" value="KGE84771.1"/>
    <property type="molecule type" value="Genomic_DNA"/>
</dbReference>
<dbReference type="Gene3D" id="3.30.420.10">
    <property type="entry name" value="Ribonuclease H-like superfamily/Ribonuclease H"/>
    <property type="match status" value="1"/>
</dbReference>
<sequence>MRKHPNRHVISIDEKTGIQAIERAKGAAPKSKGAHQRVEYEYIRHGTTTLIAANNVENGQVINYRMGDTRDETDYADFIKCTVHALPEMDQVIILSDQLNTHMSESLVRWIAECEGYDEGLGTKGREGILKNMVTRRRFLEKEEHRIRFVFTPKHCSWLNPIENWFAKLQRHVISNGNFSSVEELQIKIEAYVAFYNECLAKPLKWKFKGFDKDREPLI</sequence>
<comment type="caution">
    <text evidence="5">The sequence shown here is derived from an EMBL/GenBank/DDBJ whole genome shotgun (WGS) entry which is preliminary data.</text>
</comment>
<evidence type="ECO:0000259" key="1">
    <source>
        <dbReference type="Pfam" id="PF13358"/>
    </source>
</evidence>
<evidence type="ECO:0000313" key="8">
    <source>
        <dbReference type="Proteomes" id="UP000029736"/>
    </source>
</evidence>
<name>A0A098S478_9BACT</name>
<dbReference type="EMBL" id="JPOS01000055">
    <property type="protein sequence ID" value="KGE86782.1"/>
    <property type="molecule type" value="Genomic_DNA"/>
</dbReference>
<organism evidence="5 8">
    <name type="scientific">Phaeodactylibacter xiamenensis</name>
    <dbReference type="NCBI Taxonomy" id="1524460"/>
    <lineage>
        <taxon>Bacteria</taxon>
        <taxon>Pseudomonadati</taxon>
        <taxon>Bacteroidota</taxon>
        <taxon>Saprospiria</taxon>
        <taxon>Saprospirales</taxon>
        <taxon>Haliscomenobacteraceae</taxon>
        <taxon>Phaeodactylibacter</taxon>
    </lineage>
</organism>
<keyword evidence="8" id="KW-1185">Reference proteome</keyword>
<proteinExistence type="predicted"/>
<dbReference type="Pfam" id="PF13358">
    <property type="entry name" value="DDE_3"/>
    <property type="match status" value="1"/>
</dbReference>
<evidence type="ECO:0000313" key="3">
    <source>
        <dbReference type="EMBL" id="KGE85012.1"/>
    </source>
</evidence>
<dbReference type="Proteomes" id="UP000029736">
    <property type="component" value="Unassembled WGS sequence"/>
</dbReference>
<gene>
    <name evidence="7" type="ORF">IX84_19210</name>
    <name evidence="5" type="ORF">IX84_25755</name>
    <name evidence="6" type="ORF">IX84_25870</name>
    <name evidence="4" type="ORF">IX84_26620</name>
    <name evidence="3" type="ORF">IX84_30265</name>
    <name evidence="2" type="ORF">IX84_32065</name>
</gene>
<evidence type="ECO:0000313" key="7">
    <source>
        <dbReference type="EMBL" id="KGE86782.1"/>
    </source>
</evidence>
<dbReference type="GO" id="GO:0003676">
    <property type="term" value="F:nucleic acid binding"/>
    <property type="evidence" value="ECO:0007669"/>
    <property type="project" value="InterPro"/>
</dbReference>
<dbReference type="AlphaFoldDB" id="A0A098S478"/>
<reference evidence="5 8" key="1">
    <citation type="journal article" date="2014" name="Int. J. Syst. Evol. Microbiol.">
        <title>Phaeodactylibacter xiamenensis gen. nov., sp. nov., a member of the family Saprospiraceae isolated from the marine alga Phaeodactylum tricornutum.</title>
        <authorList>
            <person name="Chen Z.Jr."/>
            <person name="Lei X."/>
            <person name="Lai Q."/>
            <person name="Li Y."/>
            <person name="Zhang B."/>
            <person name="Zhang J."/>
            <person name="Zhang H."/>
            <person name="Yang L."/>
            <person name="Zheng W."/>
            <person name="Tian Y."/>
            <person name="Yu Z."/>
            <person name="Xu H.Jr."/>
            <person name="Zheng T."/>
        </authorList>
    </citation>
    <scope>NUCLEOTIDE SEQUENCE [LARGE SCALE GENOMIC DNA]</scope>
    <source>
        <strain evidence="5 8">KD52</strain>
    </source>
</reference>
<protein>
    <recommendedName>
        <fullName evidence="1">Tc1-like transposase DDE domain-containing protein</fullName>
    </recommendedName>
</protein>
<dbReference type="EMBL" id="JPOS01000083">
    <property type="protein sequence ID" value="KGE86021.1"/>
    <property type="molecule type" value="Genomic_DNA"/>
</dbReference>
<dbReference type="STRING" id="1524460.IX84_19210"/>